<evidence type="ECO:0000256" key="1">
    <source>
        <dbReference type="ARBA" id="ARBA00006328"/>
    </source>
</evidence>
<comment type="caution">
    <text evidence="4">The sequence shown here is derived from an EMBL/GenBank/DDBJ whole genome shotgun (WGS) entry which is preliminary data.</text>
</comment>
<protein>
    <submittedName>
        <fullName evidence="4">NmrA-like family protein</fullName>
    </submittedName>
</protein>
<accession>A0AAW0QY09</accession>
<evidence type="ECO:0000256" key="2">
    <source>
        <dbReference type="ARBA" id="ARBA00022857"/>
    </source>
</evidence>
<evidence type="ECO:0000313" key="4">
    <source>
        <dbReference type="EMBL" id="KAK8115262.1"/>
    </source>
</evidence>
<organism evidence="4 5">
    <name type="scientific">Apiospora kogelbergensis</name>
    <dbReference type="NCBI Taxonomy" id="1337665"/>
    <lineage>
        <taxon>Eukaryota</taxon>
        <taxon>Fungi</taxon>
        <taxon>Dikarya</taxon>
        <taxon>Ascomycota</taxon>
        <taxon>Pezizomycotina</taxon>
        <taxon>Sordariomycetes</taxon>
        <taxon>Xylariomycetidae</taxon>
        <taxon>Amphisphaeriales</taxon>
        <taxon>Apiosporaceae</taxon>
        <taxon>Apiospora</taxon>
    </lineage>
</organism>
<comment type="similarity">
    <text evidence="1">Belongs to the NmrA-type oxidoreductase family.</text>
</comment>
<dbReference type="InterPro" id="IPR036291">
    <property type="entry name" value="NAD(P)-bd_dom_sf"/>
</dbReference>
<dbReference type="AlphaFoldDB" id="A0AAW0QY09"/>
<keyword evidence="2" id="KW-0521">NADP</keyword>
<dbReference type="EMBL" id="JAQQWP010000006">
    <property type="protein sequence ID" value="KAK8115262.1"/>
    <property type="molecule type" value="Genomic_DNA"/>
</dbReference>
<dbReference type="Gene3D" id="3.40.50.720">
    <property type="entry name" value="NAD(P)-binding Rossmann-like Domain"/>
    <property type="match status" value="1"/>
</dbReference>
<name>A0AAW0QY09_9PEZI</name>
<feature type="domain" description="NmrA-like" evidence="3">
    <location>
        <begin position="2"/>
        <end position="255"/>
    </location>
</feature>
<gene>
    <name evidence="4" type="ORF">PG999_007331</name>
</gene>
<dbReference type="PANTHER" id="PTHR42748">
    <property type="entry name" value="NITROGEN METABOLITE REPRESSION PROTEIN NMRA FAMILY MEMBER"/>
    <property type="match status" value="1"/>
</dbReference>
<proteinExistence type="inferred from homology"/>
<sequence>MSTFLITQATGGQSGWSITHLLAAGAKVHAMVRDLKKELPAVLKEPGVTLFEGESTNFDAIYKAAQGCQGVFLNTFSHPPGLETEQSKTILAAAKKAGVATVVYSSVVGTDDAALRESDAVSDCGLAGYYASKHEAEQDVRAAGFAAYTIVRPAVIHYDLSTPRHAMNFPRLASHGELDDLLLPGRKMAFTDAEDIGKYVAAALLDGADGGKFAGQEINVYSELLGLDEVAAVLNKVGGKRGVKAVKRTVEELKTMNALVFGQYFQLLFNAHDSIFKSTEAAMVQAKYGIPFNSLEASLTRDKADLLDILANVN</sequence>
<evidence type="ECO:0000259" key="3">
    <source>
        <dbReference type="Pfam" id="PF05368"/>
    </source>
</evidence>
<dbReference type="Proteomes" id="UP001392437">
    <property type="component" value="Unassembled WGS sequence"/>
</dbReference>
<dbReference type="Pfam" id="PF05368">
    <property type="entry name" value="NmrA"/>
    <property type="match status" value="1"/>
</dbReference>
<keyword evidence="5" id="KW-1185">Reference proteome</keyword>
<reference evidence="4 5" key="1">
    <citation type="submission" date="2023-01" db="EMBL/GenBank/DDBJ databases">
        <title>Analysis of 21 Apiospora genomes using comparative genomics revels a genus with tremendous synthesis potential of carbohydrate active enzymes and secondary metabolites.</title>
        <authorList>
            <person name="Sorensen T."/>
        </authorList>
    </citation>
    <scope>NUCLEOTIDE SEQUENCE [LARGE SCALE GENOMIC DNA]</scope>
    <source>
        <strain evidence="4 5">CBS 117206</strain>
    </source>
</reference>
<dbReference type="SUPFAM" id="SSF51735">
    <property type="entry name" value="NAD(P)-binding Rossmann-fold domains"/>
    <property type="match status" value="1"/>
</dbReference>
<evidence type="ECO:0000313" key="5">
    <source>
        <dbReference type="Proteomes" id="UP001392437"/>
    </source>
</evidence>
<dbReference type="InterPro" id="IPR008030">
    <property type="entry name" value="NmrA-like"/>
</dbReference>
<dbReference type="InterPro" id="IPR051164">
    <property type="entry name" value="NmrA-like_oxidored"/>
</dbReference>
<dbReference type="PANTHER" id="PTHR42748:SF7">
    <property type="entry name" value="NMRA LIKE REDOX SENSOR 1-RELATED"/>
    <property type="match status" value="1"/>
</dbReference>